<evidence type="ECO:0000256" key="9">
    <source>
        <dbReference type="ARBA" id="ARBA00054216"/>
    </source>
</evidence>
<keyword evidence="8" id="KW-0539">Nucleus</keyword>
<dbReference type="GeneTree" id="ENSGT00390000018316"/>
<keyword evidence="5" id="KW-0007">Acetylation</keyword>
<evidence type="ECO:0000256" key="8">
    <source>
        <dbReference type="ARBA" id="ARBA00023242"/>
    </source>
</evidence>
<dbReference type="GO" id="GO:0006368">
    <property type="term" value="P:transcription elongation by RNA polymerase II"/>
    <property type="evidence" value="ECO:0007669"/>
    <property type="project" value="InterPro"/>
</dbReference>
<protein>
    <recommendedName>
        <fullName evidence="11">Elongin-B</fullName>
    </recommendedName>
    <alternativeName>
        <fullName evidence="14">Elongin 18 kDa subunit</fullName>
    </alternativeName>
    <alternativeName>
        <fullName evidence="12">RNA polymerase II transcription factor SIII subunit B</fullName>
    </alternativeName>
    <alternativeName>
        <fullName evidence="15">SIII p18</fullName>
    </alternativeName>
    <alternativeName>
        <fullName evidence="13">Transcription elongation factor B polypeptide 2</fullName>
    </alternativeName>
</protein>
<feature type="region of interest" description="Disordered" evidence="17">
    <location>
        <begin position="87"/>
        <end position="113"/>
    </location>
</feature>
<keyword evidence="4" id="KW-0833">Ubl conjugation pathway</keyword>
<organism evidence="19 20">
    <name type="scientific">Jaculus jaculus</name>
    <name type="common">Lesser Egyptian jerboa</name>
    <dbReference type="NCBI Taxonomy" id="51337"/>
    <lineage>
        <taxon>Eukaryota</taxon>
        <taxon>Metazoa</taxon>
        <taxon>Chordata</taxon>
        <taxon>Craniata</taxon>
        <taxon>Vertebrata</taxon>
        <taxon>Euteleostomi</taxon>
        <taxon>Mammalia</taxon>
        <taxon>Eutheria</taxon>
        <taxon>Euarchontoglires</taxon>
        <taxon>Glires</taxon>
        <taxon>Rodentia</taxon>
        <taxon>Myomorpha</taxon>
        <taxon>Dipodoidea</taxon>
        <taxon>Dipodidae</taxon>
        <taxon>Dipodinae</taxon>
        <taxon>Jaculus</taxon>
    </lineage>
</organism>
<dbReference type="Proteomes" id="UP000694385">
    <property type="component" value="Unassembled WGS sequence"/>
</dbReference>
<dbReference type="GO" id="GO:0070449">
    <property type="term" value="C:elongin complex"/>
    <property type="evidence" value="ECO:0007669"/>
    <property type="project" value="InterPro"/>
</dbReference>
<dbReference type="FunFam" id="3.10.20.90:FF:000108">
    <property type="entry name" value="Elongin-B"/>
    <property type="match status" value="1"/>
</dbReference>
<evidence type="ECO:0000256" key="5">
    <source>
        <dbReference type="ARBA" id="ARBA00022990"/>
    </source>
</evidence>
<comment type="similarity">
    <text evidence="10">Belongs to the Elongin B family.</text>
</comment>
<keyword evidence="3" id="KW-0597">Phosphoprotein</keyword>
<name>A0A8C5KDF5_JACJA</name>
<proteinExistence type="inferred from homology"/>
<accession>A0A8C5KDF5</accession>
<dbReference type="Pfam" id="PF00240">
    <property type="entry name" value="ubiquitin"/>
    <property type="match status" value="1"/>
</dbReference>
<dbReference type="AlphaFoldDB" id="A0A8C5KDF5"/>
<comment type="subunit">
    <text evidence="16">Heterotrimer of an A (ELOA, ELOA2 or ELOA3P), ELOB and ELOC subunit. The elongin BC complex interacts with EPOP; leading to recruit the elongin BC complex to Polycomb group (PcG) target genes, thereby restricting excessive activity of the PRC2/EED-EZH2 complex. Component of multiple cullin-RING E3 ubiquitin-protein ligase complexes composed of Elongin BC (ELOB and ELOC), a cullin (either CUL2 or CUL5), a catalytic subunit (either RBX1 or RNF7/RBX2), as well as a substrate adapter protein that can be either ASB2, ASB9, ASB11, KLHDC2, KLHDC3, KLHDC10, APPBP2, FEM1A, FEM1B, FEM1C, LRR1, PCMTD1, SOCS1, SOCS2, SOCS5, SPSB1, SPSB3, ELOA, VHL, WSB1 or RAB40C. As part of the Elongin BC E3 ubiquitin ligase complex; interacts with NRBP1. May also interact with DCUN1D1, DCUN1D2, DCUN1D3 and DCUN1D5. May form oligomers as a KLHDC2/KLHDC3-ELOB-ELOC complex; this interaction is autoinhibitory for the E3 ligase complex as the substrate-binding site of KLHDC2/KLHDC3 is blocked in the oligomer.</text>
</comment>
<evidence type="ECO:0000256" key="2">
    <source>
        <dbReference type="ARBA" id="ARBA00004906"/>
    </source>
</evidence>
<comment type="subcellular location">
    <subcellularLocation>
        <location evidence="1">Nucleus</location>
    </subcellularLocation>
</comment>
<feature type="domain" description="Ubiquitin-like" evidence="18">
    <location>
        <begin position="1"/>
        <end position="61"/>
    </location>
</feature>
<dbReference type="OMA" id="EDQMLFK"/>
<dbReference type="InterPro" id="IPR000626">
    <property type="entry name" value="Ubiquitin-like_dom"/>
</dbReference>
<reference evidence="19" key="1">
    <citation type="submission" date="2025-08" db="UniProtKB">
        <authorList>
            <consortium name="Ensembl"/>
        </authorList>
    </citation>
    <scope>IDENTIFICATION</scope>
</reference>
<evidence type="ECO:0000256" key="7">
    <source>
        <dbReference type="ARBA" id="ARBA00023163"/>
    </source>
</evidence>
<evidence type="ECO:0000256" key="11">
    <source>
        <dbReference type="ARBA" id="ARBA00074516"/>
    </source>
</evidence>
<evidence type="ECO:0000313" key="20">
    <source>
        <dbReference type="Proteomes" id="UP000694385"/>
    </source>
</evidence>
<evidence type="ECO:0000256" key="14">
    <source>
        <dbReference type="ARBA" id="ARBA00081013"/>
    </source>
</evidence>
<evidence type="ECO:0000256" key="12">
    <source>
        <dbReference type="ARBA" id="ARBA00076690"/>
    </source>
</evidence>
<evidence type="ECO:0000256" key="10">
    <source>
        <dbReference type="ARBA" id="ARBA00060803"/>
    </source>
</evidence>
<evidence type="ECO:0000256" key="3">
    <source>
        <dbReference type="ARBA" id="ARBA00022553"/>
    </source>
</evidence>
<reference evidence="19" key="2">
    <citation type="submission" date="2025-09" db="UniProtKB">
        <authorList>
            <consortium name="Ensembl"/>
        </authorList>
    </citation>
    <scope>IDENTIFICATION</scope>
</reference>
<comment type="function">
    <text evidence="9">SIII, also known as elongin, is a general transcription elongation factor that increases the RNA polymerase II transcription elongation past template-encoded arresting sites. Subunit A is transcriptionally active and its transcription activity is strongly enhanced by binding to the dimeric complex of the SIII regulatory subunits B and C (elongin BC complex). In embryonic stem cells, the elongin BC complex is recruited by EPOP to Polycomb group (PcG) target genes in order generate genomic region that display both active and repressive chromatin properties, an important feature of pluripotent stem cells.</text>
</comment>
<evidence type="ECO:0000256" key="4">
    <source>
        <dbReference type="ARBA" id="ARBA00022786"/>
    </source>
</evidence>
<evidence type="ECO:0000259" key="18">
    <source>
        <dbReference type="PROSITE" id="PS50053"/>
    </source>
</evidence>
<dbReference type="PROSITE" id="PS50053">
    <property type="entry name" value="UBIQUITIN_2"/>
    <property type="match status" value="1"/>
</dbReference>
<dbReference type="InterPro" id="IPR029071">
    <property type="entry name" value="Ubiquitin-like_domsf"/>
</dbReference>
<feature type="compositionally biased region" description="Polar residues" evidence="17">
    <location>
        <begin position="103"/>
        <end position="113"/>
    </location>
</feature>
<dbReference type="Gene3D" id="3.10.20.90">
    <property type="entry name" value="Phosphatidylinositol 3-kinase Catalytic Subunit, Chain A, domain 1"/>
    <property type="match status" value="1"/>
</dbReference>
<evidence type="ECO:0000256" key="1">
    <source>
        <dbReference type="ARBA" id="ARBA00004123"/>
    </source>
</evidence>
<evidence type="ECO:0000256" key="6">
    <source>
        <dbReference type="ARBA" id="ARBA00023015"/>
    </source>
</evidence>
<comment type="pathway">
    <text evidence="2">Protein modification; protein ubiquitination.</text>
</comment>
<gene>
    <name evidence="19" type="primary">LOC101616995</name>
</gene>
<sequence>MIRRRKTTIFTDAKESSTVFELKRIVGSILKRPPEEQRLYKDDQLLDDGKTLRECGFTSQTARPQAPATVGLAFRADDAFEALRIEPFSSPPELPEVMKPQDSGGSANEQAVQ</sequence>
<dbReference type="CDD" id="cd01788">
    <property type="entry name" value="Ubl_ElonginB"/>
    <property type="match status" value="1"/>
</dbReference>
<dbReference type="PANTHER" id="PTHR13248">
    <property type="entry name" value="TRANSCRIPTION ELONGATION FACTOR B POLYPEPTIDE 2"/>
    <property type="match status" value="1"/>
</dbReference>
<keyword evidence="6" id="KW-0805">Transcription regulation</keyword>
<evidence type="ECO:0000256" key="16">
    <source>
        <dbReference type="ARBA" id="ARBA00093515"/>
    </source>
</evidence>
<dbReference type="GO" id="GO:0030891">
    <property type="term" value="C:VCB complex"/>
    <property type="evidence" value="ECO:0007669"/>
    <property type="project" value="InterPro"/>
</dbReference>
<evidence type="ECO:0000256" key="13">
    <source>
        <dbReference type="ARBA" id="ARBA00080438"/>
    </source>
</evidence>
<evidence type="ECO:0000313" key="19">
    <source>
        <dbReference type="Ensembl" id="ENSJJAP00000008575.1"/>
    </source>
</evidence>
<dbReference type="PANTHER" id="PTHR13248:SF2">
    <property type="entry name" value="ELONGIN-B"/>
    <property type="match status" value="1"/>
</dbReference>
<keyword evidence="20" id="KW-1185">Reference proteome</keyword>
<dbReference type="InterPro" id="IPR039049">
    <property type="entry name" value="ELOB"/>
</dbReference>
<dbReference type="SMART" id="SM00213">
    <property type="entry name" value="UBQ"/>
    <property type="match status" value="1"/>
</dbReference>
<evidence type="ECO:0000256" key="17">
    <source>
        <dbReference type="SAM" id="MobiDB-lite"/>
    </source>
</evidence>
<evidence type="ECO:0000256" key="15">
    <source>
        <dbReference type="ARBA" id="ARBA00083653"/>
    </source>
</evidence>
<dbReference type="Ensembl" id="ENSJJAT00000015006.1">
    <property type="protein sequence ID" value="ENSJJAP00000008575.1"/>
    <property type="gene ID" value="ENSJJAG00000012707.1"/>
</dbReference>
<dbReference type="SUPFAM" id="SSF54236">
    <property type="entry name" value="Ubiquitin-like"/>
    <property type="match status" value="1"/>
</dbReference>
<keyword evidence="7" id="KW-0804">Transcription</keyword>